<organism evidence="3 4">
    <name type="scientific">Salix viminalis</name>
    <name type="common">Common osier</name>
    <name type="synonym">Basket willow</name>
    <dbReference type="NCBI Taxonomy" id="40686"/>
    <lineage>
        <taxon>Eukaryota</taxon>
        <taxon>Viridiplantae</taxon>
        <taxon>Streptophyta</taxon>
        <taxon>Embryophyta</taxon>
        <taxon>Tracheophyta</taxon>
        <taxon>Spermatophyta</taxon>
        <taxon>Magnoliopsida</taxon>
        <taxon>eudicotyledons</taxon>
        <taxon>Gunneridae</taxon>
        <taxon>Pentapetalae</taxon>
        <taxon>rosids</taxon>
        <taxon>fabids</taxon>
        <taxon>Malpighiales</taxon>
        <taxon>Salicaceae</taxon>
        <taxon>Saliceae</taxon>
        <taxon>Salix</taxon>
    </lineage>
</organism>
<feature type="transmembrane region" description="Helical" evidence="2">
    <location>
        <begin position="71"/>
        <end position="92"/>
    </location>
</feature>
<proteinExistence type="predicted"/>
<keyword evidence="2" id="KW-0812">Transmembrane</keyword>
<evidence type="ECO:0000256" key="2">
    <source>
        <dbReference type="SAM" id="Phobius"/>
    </source>
</evidence>
<comment type="caution">
    <text evidence="3">The sequence shown here is derived from an EMBL/GenBank/DDBJ whole genome shotgun (WGS) entry which is preliminary data.</text>
</comment>
<evidence type="ECO:0000313" key="4">
    <source>
        <dbReference type="Proteomes" id="UP001151529"/>
    </source>
</evidence>
<dbReference type="PANTHER" id="PTHR31288">
    <property type="entry name" value="O-FUCOSYLTRANSFERASE FAMILY PROTEIN"/>
    <property type="match status" value="1"/>
</dbReference>
<evidence type="ECO:0000313" key="3">
    <source>
        <dbReference type="EMBL" id="KAJ6721266.1"/>
    </source>
</evidence>
<dbReference type="InterPro" id="IPR024709">
    <property type="entry name" value="FucosylTrfase_pln"/>
</dbReference>
<dbReference type="AlphaFoldDB" id="A0A9Q0U0P1"/>
<gene>
    <name evidence="3" type="ORF">OIU85_024363</name>
</gene>
<feature type="region of interest" description="Disordered" evidence="1">
    <location>
        <begin position="1"/>
        <end position="49"/>
    </location>
</feature>
<protein>
    <submittedName>
        <fullName evidence="3">Uncharacterized protein</fullName>
    </submittedName>
</protein>
<evidence type="ECO:0000256" key="1">
    <source>
        <dbReference type="SAM" id="MobiDB-lite"/>
    </source>
</evidence>
<dbReference type="EMBL" id="JAPFFL010000006">
    <property type="protein sequence ID" value="KAJ6721266.1"/>
    <property type="molecule type" value="Genomic_DNA"/>
</dbReference>
<feature type="non-terminal residue" evidence="3">
    <location>
        <position position="153"/>
    </location>
</feature>
<accession>A0A9Q0U0P1</accession>
<reference evidence="3" key="1">
    <citation type="submission" date="2022-11" db="EMBL/GenBank/DDBJ databases">
        <authorList>
            <person name="Hyden B.L."/>
            <person name="Feng K."/>
            <person name="Yates T."/>
            <person name="Jawdy S."/>
            <person name="Smart L.B."/>
            <person name="Muchero W."/>
        </authorList>
    </citation>
    <scope>NUCLEOTIDE SEQUENCE</scope>
    <source>
        <tissue evidence="3">Shoot tip</tissue>
    </source>
</reference>
<keyword evidence="2" id="KW-0472">Membrane</keyword>
<dbReference type="OrthoDB" id="1709355at2759"/>
<dbReference type="PANTHER" id="PTHR31288:SF10">
    <property type="entry name" value="PROTEIN ESMERALDA 1"/>
    <property type="match status" value="1"/>
</dbReference>
<dbReference type="Proteomes" id="UP001151529">
    <property type="component" value="Chromosome 10"/>
</dbReference>
<keyword evidence="4" id="KW-1185">Reference proteome</keyword>
<reference evidence="3" key="2">
    <citation type="journal article" date="2023" name="Int. J. Mol. Sci.">
        <title>De Novo Assembly and Annotation of 11 Diverse Shrub Willow (Salix) Genomes Reveals Novel Gene Organization in Sex-Linked Regions.</title>
        <authorList>
            <person name="Hyden B."/>
            <person name="Feng K."/>
            <person name="Yates T.B."/>
            <person name="Jawdy S."/>
            <person name="Cereghino C."/>
            <person name="Smart L.B."/>
            <person name="Muchero W."/>
        </authorList>
    </citation>
    <scope>NUCLEOTIDE SEQUENCE [LARGE SCALE GENOMIC DNA]</scope>
    <source>
        <tissue evidence="3">Shoot tip</tissue>
    </source>
</reference>
<sequence>MHAYNRIPSSGHTTPSPPQSPLRSPRHRLGGGGGGRSKSGRFTPSSYQPGKSLAHRLAWFLLSSLLRRQGFFLFAPLIYISGMLLYMGTVSFDVGPIIAHKPAPGSVYRSPQIYEKLRPEMDADNSSADALSTIWKKSYRSGEWRQCIKKSSE</sequence>
<name>A0A9Q0U0P1_SALVM</name>
<keyword evidence="2" id="KW-1133">Transmembrane helix</keyword>